<accession>A0A0A9E996</accession>
<reference evidence="1" key="2">
    <citation type="journal article" date="2015" name="Data Brief">
        <title>Shoot transcriptome of the giant reed, Arundo donax.</title>
        <authorList>
            <person name="Barrero R.A."/>
            <person name="Guerrero F.D."/>
            <person name="Moolhuijzen P."/>
            <person name="Goolsby J.A."/>
            <person name="Tidwell J."/>
            <person name="Bellgard S.E."/>
            <person name="Bellgard M.I."/>
        </authorList>
    </citation>
    <scope>NUCLEOTIDE SEQUENCE</scope>
    <source>
        <tissue evidence="1">Shoot tissue taken approximately 20 cm above the soil surface</tissue>
    </source>
</reference>
<sequence length="74" mass="8224">MILFDLPKQPITALESSRLATYNVPFHMIPTRQQDPTAAIKGFIKCVLRTSVKKPSSVAEKAFRTTSSDIVPFS</sequence>
<name>A0A0A9E996_ARUDO</name>
<dbReference type="EMBL" id="GBRH01203400">
    <property type="protein sequence ID" value="JAD94495.1"/>
    <property type="molecule type" value="Transcribed_RNA"/>
</dbReference>
<dbReference type="AlphaFoldDB" id="A0A0A9E996"/>
<protein>
    <submittedName>
        <fullName evidence="1">Uncharacterized protein</fullName>
    </submittedName>
</protein>
<proteinExistence type="predicted"/>
<reference evidence="1" key="1">
    <citation type="submission" date="2014-09" db="EMBL/GenBank/DDBJ databases">
        <authorList>
            <person name="Magalhaes I.L.F."/>
            <person name="Oliveira U."/>
            <person name="Santos F.R."/>
            <person name="Vidigal T.H.D.A."/>
            <person name="Brescovit A.D."/>
            <person name="Santos A.J."/>
        </authorList>
    </citation>
    <scope>NUCLEOTIDE SEQUENCE</scope>
    <source>
        <tissue evidence="1">Shoot tissue taken approximately 20 cm above the soil surface</tissue>
    </source>
</reference>
<organism evidence="1">
    <name type="scientific">Arundo donax</name>
    <name type="common">Giant reed</name>
    <name type="synonym">Donax arundinaceus</name>
    <dbReference type="NCBI Taxonomy" id="35708"/>
    <lineage>
        <taxon>Eukaryota</taxon>
        <taxon>Viridiplantae</taxon>
        <taxon>Streptophyta</taxon>
        <taxon>Embryophyta</taxon>
        <taxon>Tracheophyta</taxon>
        <taxon>Spermatophyta</taxon>
        <taxon>Magnoliopsida</taxon>
        <taxon>Liliopsida</taxon>
        <taxon>Poales</taxon>
        <taxon>Poaceae</taxon>
        <taxon>PACMAD clade</taxon>
        <taxon>Arundinoideae</taxon>
        <taxon>Arundineae</taxon>
        <taxon>Arundo</taxon>
    </lineage>
</organism>
<evidence type="ECO:0000313" key="1">
    <source>
        <dbReference type="EMBL" id="JAD94495.1"/>
    </source>
</evidence>